<evidence type="ECO:0000313" key="2">
    <source>
        <dbReference type="Proteomes" id="UP000239415"/>
    </source>
</evidence>
<organism evidence="1 2">
    <name type="scientific">Actinoplanes italicus</name>
    <dbReference type="NCBI Taxonomy" id="113567"/>
    <lineage>
        <taxon>Bacteria</taxon>
        <taxon>Bacillati</taxon>
        <taxon>Actinomycetota</taxon>
        <taxon>Actinomycetes</taxon>
        <taxon>Micromonosporales</taxon>
        <taxon>Micromonosporaceae</taxon>
        <taxon>Actinoplanes</taxon>
    </lineage>
</organism>
<keyword evidence="2" id="KW-1185">Reference proteome</keyword>
<reference evidence="1 2" key="1">
    <citation type="submission" date="2018-03" db="EMBL/GenBank/DDBJ databases">
        <title>Genomic Encyclopedia of Archaeal and Bacterial Type Strains, Phase II (KMG-II): from individual species to whole genera.</title>
        <authorList>
            <person name="Goeker M."/>
        </authorList>
    </citation>
    <scope>NUCLEOTIDE SEQUENCE [LARGE SCALE GENOMIC DNA]</scope>
    <source>
        <strain evidence="1 2">DSM 43146</strain>
    </source>
</reference>
<comment type="caution">
    <text evidence="1">The sequence shown here is derived from an EMBL/GenBank/DDBJ whole genome shotgun (WGS) entry which is preliminary data.</text>
</comment>
<evidence type="ECO:0000313" key="1">
    <source>
        <dbReference type="EMBL" id="PRX23466.1"/>
    </source>
</evidence>
<accession>A0A2T0KJG7</accession>
<dbReference type="EMBL" id="PVMZ01000003">
    <property type="protein sequence ID" value="PRX23466.1"/>
    <property type="molecule type" value="Genomic_DNA"/>
</dbReference>
<name>A0A2T0KJG7_9ACTN</name>
<protein>
    <submittedName>
        <fullName evidence="1">Uncharacterized protein</fullName>
    </submittedName>
</protein>
<proteinExistence type="predicted"/>
<dbReference type="Proteomes" id="UP000239415">
    <property type="component" value="Unassembled WGS sequence"/>
</dbReference>
<dbReference type="AlphaFoldDB" id="A0A2T0KJG7"/>
<dbReference type="RefSeq" id="WP_239166252.1">
    <property type="nucleotide sequence ID" value="NZ_BOMO01000041.1"/>
</dbReference>
<sequence>MPRYLLGQGVNLEHTVYDRDGALAAATVVFTATPTVGSPVIPSVASPSLGIYRAATFEPTDLGQWTYKVAVTGPVTDARFGAFQVVDGSTLAVPPTGAYASQADLSDILSPLPDNADQLLIRAAREIDRALLAAVYDITDPVYVEALRQASLEQIAGNAQDGDSTGLGGILTTITSFTIGKLQGTKAATPTSPVPRTNGLVDQAWLTLQAAGLTGGQPGEPWGYCW</sequence>
<gene>
    <name evidence="1" type="ORF">CLV67_103214</name>
</gene>